<dbReference type="EMBL" id="CP042469">
    <property type="protein sequence ID" value="QOX63809.1"/>
    <property type="molecule type" value="Genomic_DNA"/>
</dbReference>
<accession>A0ACD1AC04</accession>
<evidence type="ECO:0000313" key="1">
    <source>
        <dbReference type="EMBL" id="QOX63809.1"/>
    </source>
</evidence>
<protein>
    <submittedName>
        <fullName evidence="1">DUF3781 domain-containing protein</fullName>
    </submittedName>
</protein>
<keyword evidence="2" id="KW-1185">Reference proteome</keyword>
<dbReference type="Proteomes" id="UP000594014">
    <property type="component" value="Chromosome"/>
</dbReference>
<sequence>MKNYTGEELSEALRAINSIIHKCEKAQEKFPEGKPQHTLLRNRLKAMYLSKELITEELSKIGPSAVPQTSAQQTRAHAAAAQTSAKQTRAPQTSAEDNCSSALLLSNLDQLQTTDLGMERIRKNLNLDTDDVVLWCREKIKAPNAIVTRKGKNWYIAADGCEITVNARSFTIITAHKRTI</sequence>
<reference evidence="1" key="1">
    <citation type="submission" date="2019-08" db="EMBL/GenBank/DDBJ databases">
        <title>Genome sequence of Clostridiales bacterium MT110.</title>
        <authorList>
            <person name="Cao J."/>
        </authorList>
    </citation>
    <scope>NUCLEOTIDE SEQUENCE</scope>
    <source>
        <strain evidence="1">MT110</strain>
    </source>
</reference>
<organism evidence="1 2">
    <name type="scientific">Anoxybacterium hadale</name>
    <dbReference type="NCBI Taxonomy" id="3408580"/>
    <lineage>
        <taxon>Bacteria</taxon>
        <taxon>Bacillati</taxon>
        <taxon>Bacillota</taxon>
        <taxon>Clostridia</taxon>
        <taxon>Peptostreptococcales</taxon>
        <taxon>Anaerovoracaceae</taxon>
        <taxon>Anoxybacterium</taxon>
    </lineage>
</organism>
<gene>
    <name evidence="1" type="ORF">FRZ06_10860</name>
</gene>
<evidence type="ECO:0000313" key="2">
    <source>
        <dbReference type="Proteomes" id="UP000594014"/>
    </source>
</evidence>
<name>A0ACD1AC04_9FIRM</name>
<proteinExistence type="predicted"/>